<reference evidence="9" key="1">
    <citation type="journal article" date="2019" name="Int. J. Syst. Evol. Microbiol.">
        <title>The Global Catalogue of Microorganisms (GCM) 10K type strain sequencing project: providing services to taxonomists for standard genome sequencing and annotation.</title>
        <authorList>
            <consortium name="The Broad Institute Genomics Platform"/>
            <consortium name="The Broad Institute Genome Sequencing Center for Infectious Disease"/>
            <person name="Wu L."/>
            <person name="Ma J."/>
        </authorList>
    </citation>
    <scope>NUCLEOTIDE SEQUENCE [LARGE SCALE GENOMIC DNA]</scope>
    <source>
        <strain evidence="9">JCM 4816</strain>
    </source>
</reference>
<dbReference type="InterPro" id="IPR010432">
    <property type="entry name" value="RDD"/>
</dbReference>
<dbReference type="PANTHER" id="PTHR36115">
    <property type="entry name" value="PROLINE-RICH ANTIGEN HOMOLOG-RELATED"/>
    <property type="match status" value="1"/>
</dbReference>
<protein>
    <submittedName>
        <fullName evidence="8">RDD family protein</fullName>
    </submittedName>
</protein>
<gene>
    <name evidence="8" type="ORF">ACFP3V_05330</name>
</gene>
<keyword evidence="2" id="KW-1003">Cell membrane</keyword>
<feature type="transmembrane region" description="Helical" evidence="6">
    <location>
        <begin position="89"/>
        <end position="113"/>
    </location>
</feature>
<dbReference type="PANTHER" id="PTHR36115:SF4">
    <property type="entry name" value="MEMBRANE PROTEIN"/>
    <property type="match status" value="1"/>
</dbReference>
<evidence type="ECO:0000313" key="8">
    <source>
        <dbReference type="EMBL" id="MFC5906640.1"/>
    </source>
</evidence>
<comment type="caution">
    <text evidence="8">The sequence shown here is derived from an EMBL/GenBank/DDBJ whole genome shotgun (WGS) entry which is preliminary data.</text>
</comment>
<evidence type="ECO:0000313" key="9">
    <source>
        <dbReference type="Proteomes" id="UP001596174"/>
    </source>
</evidence>
<feature type="non-terminal residue" evidence="8">
    <location>
        <position position="1"/>
    </location>
</feature>
<accession>A0ABW1FY41</accession>
<evidence type="ECO:0000256" key="6">
    <source>
        <dbReference type="SAM" id="Phobius"/>
    </source>
</evidence>
<evidence type="ECO:0000256" key="4">
    <source>
        <dbReference type="ARBA" id="ARBA00022989"/>
    </source>
</evidence>
<organism evidence="8 9">
    <name type="scientific">Streptacidiphilus monticola</name>
    <dbReference type="NCBI Taxonomy" id="2161674"/>
    <lineage>
        <taxon>Bacteria</taxon>
        <taxon>Bacillati</taxon>
        <taxon>Actinomycetota</taxon>
        <taxon>Actinomycetes</taxon>
        <taxon>Kitasatosporales</taxon>
        <taxon>Streptomycetaceae</taxon>
        <taxon>Streptacidiphilus</taxon>
    </lineage>
</organism>
<keyword evidence="4 6" id="KW-1133">Transmembrane helix</keyword>
<name>A0ABW1FY41_9ACTN</name>
<proteinExistence type="predicted"/>
<evidence type="ECO:0000256" key="2">
    <source>
        <dbReference type="ARBA" id="ARBA00022475"/>
    </source>
</evidence>
<comment type="subcellular location">
    <subcellularLocation>
        <location evidence="1">Cell membrane</location>
        <topology evidence="1">Multi-pass membrane protein</topology>
    </subcellularLocation>
</comment>
<evidence type="ECO:0000256" key="3">
    <source>
        <dbReference type="ARBA" id="ARBA00022692"/>
    </source>
</evidence>
<sequence length="185" mass="19029">APEGPGSAALDAATAAVGAARPARAVRAGVPAFAPAPALRRAGARAVDLALTLGTSAFLAGVPLAQRVVTHLQDKLADARLSGLPQRVWLVDPTVLGCVGALLAVVLGLGLVYEAVPTALRGRTLGKALFGLRVVDARTRSRPALGRAVARLLSTTLLLGLGRDRLARTRVVRAPRRNAARQPGR</sequence>
<dbReference type="EMBL" id="JBHSQJ010000014">
    <property type="protein sequence ID" value="MFC5906640.1"/>
    <property type="molecule type" value="Genomic_DNA"/>
</dbReference>
<dbReference type="Pfam" id="PF06271">
    <property type="entry name" value="RDD"/>
    <property type="match status" value="1"/>
</dbReference>
<feature type="domain" description="RDD" evidence="7">
    <location>
        <begin position="36"/>
        <end position="158"/>
    </location>
</feature>
<keyword evidence="3 6" id="KW-0812">Transmembrane</keyword>
<evidence type="ECO:0000256" key="5">
    <source>
        <dbReference type="ARBA" id="ARBA00023136"/>
    </source>
</evidence>
<evidence type="ECO:0000256" key="1">
    <source>
        <dbReference type="ARBA" id="ARBA00004651"/>
    </source>
</evidence>
<keyword evidence="5 6" id="KW-0472">Membrane</keyword>
<dbReference type="RefSeq" id="WP_380580246.1">
    <property type="nucleotide sequence ID" value="NZ_JBHSQJ010000014.1"/>
</dbReference>
<keyword evidence="9" id="KW-1185">Reference proteome</keyword>
<evidence type="ECO:0000259" key="7">
    <source>
        <dbReference type="Pfam" id="PF06271"/>
    </source>
</evidence>
<dbReference type="Proteomes" id="UP001596174">
    <property type="component" value="Unassembled WGS sequence"/>
</dbReference>
<dbReference type="InterPro" id="IPR051791">
    <property type="entry name" value="Pra-immunoreactive"/>
</dbReference>